<dbReference type="CDD" id="cd08562">
    <property type="entry name" value="GDPD_EcUgpQ_like"/>
    <property type="match status" value="1"/>
</dbReference>
<organism evidence="2 3">
    <name type="scientific">Staphylococcus kloosii</name>
    <dbReference type="NCBI Taxonomy" id="29384"/>
    <lineage>
        <taxon>Bacteria</taxon>
        <taxon>Bacillati</taxon>
        <taxon>Bacillota</taxon>
        <taxon>Bacilli</taxon>
        <taxon>Bacillales</taxon>
        <taxon>Staphylococcaceae</taxon>
        <taxon>Staphylococcus</taxon>
    </lineage>
</organism>
<dbReference type="SUPFAM" id="SSF51695">
    <property type="entry name" value="PLC-like phosphodiesterases"/>
    <property type="match status" value="1"/>
</dbReference>
<dbReference type="PANTHER" id="PTHR46211:SF1">
    <property type="entry name" value="GLYCEROPHOSPHODIESTER PHOSPHODIESTERASE, CYTOPLASMIC"/>
    <property type="match status" value="1"/>
</dbReference>
<protein>
    <submittedName>
        <fullName evidence="2">Glycerophosphoryl diester phosphodiesterase</fullName>
    </submittedName>
</protein>
<dbReference type="GO" id="GO:0008081">
    <property type="term" value="F:phosphoric diester hydrolase activity"/>
    <property type="evidence" value="ECO:0007669"/>
    <property type="project" value="InterPro"/>
</dbReference>
<dbReference type="Gene3D" id="3.20.20.190">
    <property type="entry name" value="Phosphatidylinositol (PI) phosphodiesterase"/>
    <property type="match status" value="1"/>
</dbReference>
<sequence length="248" mass="27975">MFTVYGHRGLPSQAPENTIASFKSASKAEGINWIELDVTITDDEQLVIIHDDYLDRTTNMSGEVTSYNYSEIKSASAGAWYSNEFKNEHLPTFDEVIDFANDYNMNLNIELKGVTGPKGTELSKSMVQQVSDKLQNLNNDQQILISSFNVMLVKLAEKLMPQFKRAVIFKAAAFEEDWRTILDFCNSKTVNIEDKSLTKAKVKAIKEAGYELNVWTVNKVMRANQLANWGVDGVFTDNADKLSHLQEV</sequence>
<evidence type="ECO:0000259" key="1">
    <source>
        <dbReference type="PROSITE" id="PS51704"/>
    </source>
</evidence>
<name>A0A151A3A0_9STAP</name>
<dbReference type="AlphaFoldDB" id="A0A151A3A0"/>
<dbReference type="EMBL" id="LUGM01000002">
    <property type="protein sequence ID" value="KYH13745.1"/>
    <property type="molecule type" value="Genomic_DNA"/>
</dbReference>
<dbReference type="Pfam" id="PF03009">
    <property type="entry name" value="GDPD"/>
    <property type="match status" value="1"/>
</dbReference>
<comment type="caution">
    <text evidence="2">The sequence shown here is derived from an EMBL/GenBank/DDBJ whole genome shotgun (WGS) entry which is preliminary data.</text>
</comment>
<feature type="domain" description="GP-PDE" evidence="1">
    <location>
        <begin position="2"/>
        <end position="246"/>
    </location>
</feature>
<evidence type="ECO:0000313" key="2">
    <source>
        <dbReference type="EMBL" id="KYH13745.1"/>
    </source>
</evidence>
<dbReference type="PROSITE" id="PS51704">
    <property type="entry name" value="GP_PDE"/>
    <property type="match status" value="1"/>
</dbReference>
<dbReference type="RefSeq" id="WP_061853976.1">
    <property type="nucleotide sequence ID" value="NZ_LUGM01000002.1"/>
</dbReference>
<accession>A0A151A3A0</accession>
<evidence type="ECO:0000313" key="3">
    <source>
        <dbReference type="Proteomes" id="UP000075418"/>
    </source>
</evidence>
<dbReference type="InterPro" id="IPR017946">
    <property type="entry name" value="PLC-like_Pdiesterase_TIM-brl"/>
</dbReference>
<reference evidence="2 3" key="1">
    <citation type="submission" date="2016-02" db="EMBL/GenBank/DDBJ databases">
        <title>Draft genome sequence of hydrocarbon degrading Staphylococcus saprophyticus Strain CNV2, isolated from crude-oil contaminated soil from Noonmati Oil Refinery, Guwahati, Assam, India.</title>
        <authorList>
            <person name="Mukherjee A."/>
            <person name="Chettri B."/>
            <person name="Langpoklakpam J."/>
            <person name="Singh A.K."/>
            <person name="Chattopadhyay D.J."/>
        </authorList>
    </citation>
    <scope>NUCLEOTIDE SEQUENCE [LARGE SCALE GENOMIC DNA]</scope>
    <source>
        <strain evidence="2 3">CNV2</strain>
    </source>
</reference>
<proteinExistence type="predicted"/>
<dbReference type="GO" id="GO:0006629">
    <property type="term" value="P:lipid metabolic process"/>
    <property type="evidence" value="ECO:0007669"/>
    <property type="project" value="InterPro"/>
</dbReference>
<dbReference type="InterPro" id="IPR030395">
    <property type="entry name" value="GP_PDE_dom"/>
</dbReference>
<dbReference type="Proteomes" id="UP000075418">
    <property type="component" value="Unassembled WGS sequence"/>
</dbReference>
<gene>
    <name evidence="2" type="ORF">A0131_02850</name>
</gene>
<dbReference type="PANTHER" id="PTHR46211">
    <property type="entry name" value="GLYCEROPHOSPHORYL DIESTER PHOSPHODIESTERASE"/>
    <property type="match status" value="1"/>
</dbReference>